<dbReference type="PANTHER" id="PTHR10151:SF114">
    <property type="entry name" value="ECTONUCLEOTIDE PYROPHOSPHATASE_PHOSPHODIESTERASE C27A7.3"/>
    <property type="match status" value="1"/>
</dbReference>
<organism evidence="1 4">
    <name type="scientific">Parascaris univalens</name>
    <name type="common">Nematode worm</name>
    <dbReference type="NCBI Taxonomy" id="6257"/>
    <lineage>
        <taxon>Eukaryota</taxon>
        <taxon>Metazoa</taxon>
        <taxon>Ecdysozoa</taxon>
        <taxon>Nematoda</taxon>
        <taxon>Chromadorea</taxon>
        <taxon>Rhabditida</taxon>
        <taxon>Spirurina</taxon>
        <taxon>Ascaridomorpha</taxon>
        <taxon>Ascaridoidea</taxon>
        <taxon>Ascarididae</taxon>
        <taxon>Parascaris</taxon>
    </lineage>
</organism>
<evidence type="ECO:0000313" key="3">
    <source>
        <dbReference type="WBParaSite" id="PgR039_g089_t05"/>
    </source>
</evidence>
<sequence length="120" mass="13310">MPIRYDYRGSPRIGDIIIEGRPGVLLRLENDVEWSKKRLGDHGYDNREPSVLAIFGAFGPSIAGKKHIDLLSIPASPNNGTYGVFMLCFAIHQSFERNVARSLTSNGHCFVIVNIVGRLV</sequence>
<dbReference type="GO" id="GO:0055120">
    <property type="term" value="C:striated muscle dense body"/>
    <property type="evidence" value="ECO:0007669"/>
    <property type="project" value="TreeGrafter"/>
</dbReference>
<dbReference type="PANTHER" id="PTHR10151">
    <property type="entry name" value="ECTONUCLEOTIDE PYROPHOSPHATASE/PHOSPHODIESTERASE"/>
    <property type="match status" value="1"/>
</dbReference>
<accession>A0A915BGR6</accession>
<proteinExistence type="predicted"/>
<dbReference type="WBParaSite" id="PgR039_g089_t06">
    <property type="protein sequence ID" value="PgR039_g089_t06"/>
    <property type="gene ID" value="PgR039_g089"/>
</dbReference>
<evidence type="ECO:0000313" key="4">
    <source>
        <dbReference type="WBParaSite" id="PgR039_g089_t06"/>
    </source>
</evidence>
<dbReference type="AlphaFoldDB" id="A0A915BGR6"/>
<dbReference type="Proteomes" id="UP000887569">
    <property type="component" value="Unplaced"/>
</dbReference>
<dbReference type="WBParaSite" id="PgR039_g089_t04">
    <property type="protein sequence ID" value="PgR039_g089_t04"/>
    <property type="gene ID" value="PgR039_g089"/>
</dbReference>
<dbReference type="WBParaSite" id="PgR039_g089_t05">
    <property type="protein sequence ID" value="PgR039_g089_t05"/>
    <property type="gene ID" value="PgR039_g089"/>
</dbReference>
<dbReference type="InterPro" id="IPR017850">
    <property type="entry name" value="Alkaline_phosphatase_core_sf"/>
</dbReference>
<evidence type="ECO:0000313" key="2">
    <source>
        <dbReference type="WBParaSite" id="PgR039_g089_t04"/>
    </source>
</evidence>
<dbReference type="Gene3D" id="3.40.720.10">
    <property type="entry name" value="Alkaline Phosphatase, subunit A"/>
    <property type="match status" value="1"/>
</dbReference>
<evidence type="ECO:0000313" key="1">
    <source>
        <dbReference type="Proteomes" id="UP000887569"/>
    </source>
</evidence>
<dbReference type="SUPFAM" id="SSF53649">
    <property type="entry name" value="Alkaline phosphatase-like"/>
    <property type="match status" value="1"/>
</dbReference>
<dbReference type="GO" id="GO:0031674">
    <property type="term" value="C:I band"/>
    <property type="evidence" value="ECO:0007669"/>
    <property type="project" value="TreeGrafter"/>
</dbReference>
<protein>
    <submittedName>
        <fullName evidence="2 3">Extracellular Endonuclease subunit A domain-containing protein</fullName>
    </submittedName>
</protein>
<dbReference type="GO" id="GO:0016529">
    <property type="term" value="C:sarcoplasmic reticulum"/>
    <property type="evidence" value="ECO:0007669"/>
    <property type="project" value="TreeGrafter"/>
</dbReference>
<reference evidence="2 3" key="1">
    <citation type="submission" date="2022-11" db="UniProtKB">
        <authorList>
            <consortium name="WormBaseParasite"/>
        </authorList>
    </citation>
    <scope>IDENTIFICATION</scope>
</reference>
<name>A0A915BGR6_PARUN</name>
<keyword evidence="1" id="KW-1185">Reference proteome</keyword>